<proteinExistence type="predicted"/>
<dbReference type="AlphaFoldDB" id="A0AAN8YJ75"/>
<sequence length="111" mass="11375">MFGSDGMLGRGFMVGIGGRVIFGTTEGNVGKDAILGNGGSVTGKLGNCGIVGLGNDGIVGKLGSCSRLRAPRLVDMFDKDNNATITKIIELLMEAAIVLICSKIVLFAQGN</sequence>
<keyword evidence="2" id="KW-1185">Reference proteome</keyword>
<organism evidence="1 2">
    <name type="scientific">Solanum bulbocastanum</name>
    <name type="common">Wild potato</name>
    <dbReference type="NCBI Taxonomy" id="147425"/>
    <lineage>
        <taxon>Eukaryota</taxon>
        <taxon>Viridiplantae</taxon>
        <taxon>Streptophyta</taxon>
        <taxon>Embryophyta</taxon>
        <taxon>Tracheophyta</taxon>
        <taxon>Spermatophyta</taxon>
        <taxon>Magnoliopsida</taxon>
        <taxon>eudicotyledons</taxon>
        <taxon>Gunneridae</taxon>
        <taxon>Pentapetalae</taxon>
        <taxon>asterids</taxon>
        <taxon>lamiids</taxon>
        <taxon>Solanales</taxon>
        <taxon>Solanaceae</taxon>
        <taxon>Solanoideae</taxon>
        <taxon>Solaneae</taxon>
        <taxon>Solanum</taxon>
    </lineage>
</organism>
<gene>
    <name evidence="1" type="ORF">RDI58_010179</name>
</gene>
<evidence type="ECO:0000313" key="2">
    <source>
        <dbReference type="Proteomes" id="UP001371456"/>
    </source>
</evidence>
<evidence type="ECO:0000313" key="1">
    <source>
        <dbReference type="EMBL" id="KAK6791098.1"/>
    </source>
</evidence>
<dbReference type="EMBL" id="JBANQN010000004">
    <property type="protein sequence ID" value="KAK6791098.1"/>
    <property type="molecule type" value="Genomic_DNA"/>
</dbReference>
<dbReference type="Proteomes" id="UP001371456">
    <property type="component" value="Unassembled WGS sequence"/>
</dbReference>
<comment type="caution">
    <text evidence="1">The sequence shown here is derived from an EMBL/GenBank/DDBJ whole genome shotgun (WGS) entry which is preliminary data.</text>
</comment>
<accession>A0AAN8YJ75</accession>
<protein>
    <submittedName>
        <fullName evidence="1">Uncharacterized protein</fullName>
    </submittedName>
</protein>
<reference evidence="1 2" key="1">
    <citation type="submission" date="2024-02" db="EMBL/GenBank/DDBJ databases">
        <title>de novo genome assembly of Solanum bulbocastanum strain 11H21.</title>
        <authorList>
            <person name="Hosaka A.J."/>
        </authorList>
    </citation>
    <scope>NUCLEOTIDE SEQUENCE [LARGE SCALE GENOMIC DNA]</scope>
    <source>
        <tissue evidence="1">Young leaves</tissue>
    </source>
</reference>
<name>A0AAN8YJ75_SOLBU</name>